<dbReference type="SUPFAM" id="SSF52151">
    <property type="entry name" value="FabD/lysophospholipase-like"/>
    <property type="match status" value="3"/>
</dbReference>
<evidence type="ECO:0000313" key="18">
    <source>
        <dbReference type="Proteomes" id="UP000198582"/>
    </source>
</evidence>
<dbReference type="InterPro" id="IPR020843">
    <property type="entry name" value="ER"/>
</dbReference>
<dbReference type="PROSITE" id="PS00012">
    <property type="entry name" value="PHOSPHOPANTETHEINE"/>
    <property type="match status" value="3"/>
</dbReference>
<dbReference type="Pfam" id="PF00109">
    <property type="entry name" value="ketoacyl-synt"/>
    <property type="match status" value="3"/>
</dbReference>
<dbReference type="Gene3D" id="3.40.50.11460">
    <property type="match status" value="1"/>
</dbReference>
<dbReference type="SUPFAM" id="SSF51735">
    <property type="entry name" value="NAD(P)-binding Rossmann-fold domains"/>
    <property type="match status" value="7"/>
</dbReference>
<feature type="region of interest" description="C-terminal hotdog fold" evidence="12">
    <location>
        <begin position="1147"/>
        <end position="1300"/>
    </location>
</feature>
<dbReference type="Gene3D" id="3.30.70.3290">
    <property type="match status" value="3"/>
</dbReference>
<dbReference type="Gene3D" id="3.90.180.10">
    <property type="entry name" value="Medium-chain alcohol dehydrogenases, catalytic domain"/>
    <property type="match status" value="1"/>
</dbReference>
<name>A0A1H8SFW8_9PSEU</name>
<feature type="region of interest" description="C-terminal hotdog fold" evidence="12">
    <location>
        <begin position="4672"/>
        <end position="4810"/>
    </location>
</feature>
<feature type="domain" description="Carrier" evidence="14">
    <location>
        <begin position="2061"/>
        <end position="2139"/>
    </location>
</feature>
<feature type="domain" description="PKS/mFAS DH" evidence="16">
    <location>
        <begin position="1014"/>
        <end position="1300"/>
    </location>
</feature>
<feature type="domain" description="Carrier" evidence="14">
    <location>
        <begin position="5272"/>
        <end position="5347"/>
    </location>
</feature>
<keyword evidence="2" id="KW-0597">Phosphoprotein</keyword>
<dbReference type="PANTHER" id="PTHR43775:SF51">
    <property type="entry name" value="INACTIVE PHENOLPHTHIOCEROL SYNTHESIS POLYKETIDE SYNTHASE TYPE I PKS1-RELATED"/>
    <property type="match status" value="1"/>
</dbReference>
<dbReference type="InterPro" id="IPR049551">
    <property type="entry name" value="PKS_DH_C"/>
</dbReference>
<dbReference type="Pfam" id="PF18369">
    <property type="entry name" value="PKS_DE"/>
    <property type="match status" value="1"/>
</dbReference>
<dbReference type="SMART" id="SM00827">
    <property type="entry name" value="PKS_AT"/>
    <property type="match status" value="3"/>
</dbReference>
<evidence type="ECO:0000256" key="10">
    <source>
        <dbReference type="ARBA" id="ARBA00063272"/>
    </source>
</evidence>
<feature type="domain" description="Ketosynthase family 3 (KS3)" evidence="15">
    <location>
        <begin position="3656"/>
        <end position="4077"/>
    </location>
</feature>
<dbReference type="RefSeq" id="WP_218156697.1">
    <property type="nucleotide sequence ID" value="NZ_FOEF01000002.1"/>
</dbReference>
<dbReference type="PROSITE" id="PS52019">
    <property type="entry name" value="PKS_MFAS_DH"/>
    <property type="match status" value="2"/>
</dbReference>
<gene>
    <name evidence="17" type="ORF">SAMN04489732_10288</name>
</gene>
<evidence type="ECO:0000256" key="7">
    <source>
        <dbReference type="ARBA" id="ARBA00052442"/>
    </source>
</evidence>
<dbReference type="FunFam" id="1.10.1200.10:FF:000007">
    <property type="entry name" value="Probable polyketide synthase pks17"/>
    <property type="match status" value="3"/>
</dbReference>
<dbReference type="InterPro" id="IPR020841">
    <property type="entry name" value="PKS_Beta-ketoAc_synthase_dom"/>
</dbReference>
<evidence type="ECO:0000256" key="5">
    <source>
        <dbReference type="ARBA" id="ARBA00023268"/>
    </source>
</evidence>
<evidence type="ECO:0000313" key="17">
    <source>
        <dbReference type="EMBL" id="SEO77475.1"/>
    </source>
</evidence>
<dbReference type="SUPFAM" id="SSF50129">
    <property type="entry name" value="GroES-like"/>
    <property type="match status" value="1"/>
</dbReference>
<dbReference type="EMBL" id="FOEF01000002">
    <property type="protein sequence ID" value="SEO77475.1"/>
    <property type="molecule type" value="Genomic_DNA"/>
</dbReference>
<evidence type="ECO:0000256" key="2">
    <source>
        <dbReference type="ARBA" id="ARBA00022553"/>
    </source>
</evidence>
<dbReference type="PANTHER" id="PTHR43775">
    <property type="entry name" value="FATTY ACID SYNTHASE"/>
    <property type="match status" value="1"/>
</dbReference>
<dbReference type="SMART" id="SM00825">
    <property type="entry name" value="PKS_KS"/>
    <property type="match status" value="3"/>
</dbReference>
<feature type="region of interest" description="N-terminal hotdog fold" evidence="12">
    <location>
        <begin position="4536"/>
        <end position="4660"/>
    </location>
</feature>
<dbReference type="SMART" id="SM00822">
    <property type="entry name" value="PKS_KR"/>
    <property type="match status" value="3"/>
</dbReference>
<dbReference type="Pfam" id="PF13602">
    <property type="entry name" value="ADH_zinc_N_2"/>
    <property type="match status" value="1"/>
</dbReference>
<dbReference type="SUPFAM" id="SSF53901">
    <property type="entry name" value="Thiolase-like"/>
    <property type="match status" value="3"/>
</dbReference>
<dbReference type="GO" id="GO:0006633">
    <property type="term" value="P:fatty acid biosynthetic process"/>
    <property type="evidence" value="ECO:0007669"/>
    <property type="project" value="InterPro"/>
</dbReference>
<dbReference type="InterPro" id="IPR009081">
    <property type="entry name" value="PP-bd_ACP"/>
</dbReference>
<dbReference type="InterPro" id="IPR032821">
    <property type="entry name" value="PKS_assoc"/>
</dbReference>
<dbReference type="Gene3D" id="3.40.47.10">
    <property type="match status" value="3"/>
</dbReference>
<dbReference type="Pfam" id="PF08659">
    <property type="entry name" value="KR"/>
    <property type="match status" value="3"/>
</dbReference>
<feature type="domain" description="Ketosynthase family 3 (KS3)" evidence="15">
    <location>
        <begin position="129"/>
        <end position="555"/>
    </location>
</feature>
<organism evidence="17 18">
    <name type="scientific">Amycolatopsis saalfeldensis</name>
    <dbReference type="NCBI Taxonomy" id="394193"/>
    <lineage>
        <taxon>Bacteria</taxon>
        <taxon>Bacillati</taxon>
        <taxon>Actinomycetota</taxon>
        <taxon>Actinomycetes</taxon>
        <taxon>Pseudonocardiales</taxon>
        <taxon>Pseudonocardiaceae</taxon>
        <taxon>Amycolatopsis</taxon>
    </lineage>
</organism>
<dbReference type="SUPFAM" id="SSF47336">
    <property type="entry name" value="ACP-like"/>
    <property type="match status" value="4"/>
</dbReference>
<dbReference type="Gene3D" id="3.40.50.720">
    <property type="entry name" value="NAD(P)-binding Rossmann-like Domain"/>
    <property type="match status" value="3"/>
</dbReference>
<sequence>MTSEACNVSSAGEGDGGAPEAWRELSGSRGEAVRKLLAMVQRFAATALGVERAEVEDPLRRFADLGLNSLAAVELHRLVQAELGISFPLTDIYDHPTASSLAHGLAAHLFGEEPAAQVVAGGAEATDAGDPVVIVGTACRAPGGVSSPEELWQLLVEGKDAIGGFPEDRGWDIEGSYDPDPDRPGRTYSRFGGFLEGATEFDADFFGISPREAAAMDPQQRLLMELAWELFERSGIDPQSVAGSSTGVFIGAENHEYGPGMQDARDGAEGHLITGTAGSIASGRIAYEFGLHGPALTIDTACSASLVALHVAAQALRRGDCDQAIVGGVAVMATPGSFMAFSRVRGLAEDGRCKAFGAGADGTGWGEGVGMLLVERLSTAKARGHRVLAVLRGSAVNSDGASAGLTAPNGLAQQRVIRQALADAGLQPSDVDAVEAHGTGTALGDPIEGAALQAVYGAGREAGQPLLLGSVKSNIGHAQAAAGVLGVIKMVSAMGAGVLPRTLHADPATPHVDWSAGTLELLTRQREWPDRGEPRRCAVSSFGFSGTNAHVLLEQAPEAGAPVDVADPGGPTPLVLSARSLPALRAQAASLRDVVRSGARPLDLAFSSAWSRAALPHRAVVVDAGLAGLDALAEGERHQTVHEGTAQHGRLAFVFPGQGAQRLGMGRGLHARFPAFAKAFDDACAEVDLHLDRPLKSVVFAEPDSAEAALLVETAYTQPALFVFQVALFRLLESWGVRPDVVTGHSIGEVAAAHVAGIWSLPDAAAFAAHRGRLMQDLPAGGAMVAVRASEDRVRELLSEHPGEVCVAAVNGPEAVVLSGPEAGVRVLSAELSGQGIKCTPLRVSHAFHSSLMEPALDDLRWVADVLTYRKPKLPVVSTVTGELSSAQGFGSPDYWVRQVHEPVRFADAVATLGAEGVTSVLELGAGAVLSGMVAEILADGDTFAAPALRVDEDEAASVVATMAALHVRAAGPDWSLFFAGRGARRIDLPTYAFQRSRFWTGSGAGRVKSTLDHPVLDTAFELAATGETLFTGRVSRRTHAWLGDHRVRGRVLVPGTALVELAIRAGDEVGCDRVAELVLEAPLVVGEHDDVQVQVTVGALDEAGTRAVTLHARKDAMASWTRHAAGLLASGTPAFEFEGAWPPGGASAVDLSGCYESLVQAGFEYGPAFQGLTAAWRRGEEVFAEVRLPDSGSPETFGLHPALLDAALHAPALSGPAGTVPFSWTDVTLHATGASALRVCVSPAGDDAVRILATDPAGAPVFSAESLVLRPPSFAADDEGAFEHLWRLDWTPLPVDLDAQDCFTVLGADPQDVANGLLEAANSVECHPNPCADGATVFVLPVDGTSGYRAALTETLSTVREWLADSRFDDTRLVVVTRGAVQSAGEPVTDPAAAPVWGLIRSAQAENPGRLVLVDFDAEAPVPASAAALAGLLASGEPQAVVRGGEVRVARLSHLTGSSDAGLLPPGGTTWRLDSPRRGSLDELTLAPMAVTPPSGREVRLRVGAAGMNFRDVLNALGMYPGEAGPLGAEAAGVVVETGPEVRALRPGDRVMGMVDGGFGPAAVVDERFLVPVPAQWSEVDAAAVPLVFLTACYALSDLAGLRPGESVLIHAGAGGVGMAAIQYARHLGAEVFATASEGKWDTLRALGVAEDHLASSRTTDFEQRFLDVTGGRGVDVVLNSLAGEFVDASLRTLAPGGRFLEMGKTDIREPAGVAYRAFDLSEAGPDRIQEMLATLVELFAAGVLSPLPVRSWDVRRAPEAFRYMSQARHVGKLVLRIPGDWDPEGTVLVTGGTGGLGRLLARHLVTERGVRHLVLASRRGPEAEGVQELLAELGESGARVEAVACDLADRGAVADLLAALPDAHALTAVIHAAGVVDDGMLDSLTPDRLDTVLAPKLDAAWHLHELTADRDLAAFMLFSSVAGSLGSAGQGNYAAANAGLDALAQHRRDLGLPATAVAWSAWAPGSGMTAALTEADLARMAREGLPVLTEERALSLFDAALGSAAPVIVAATVDLSRQRDEVPHVFRGLVRAPVRRSAAASAAGAAPLAARLRGLSEEDRERTLVELVQAEAAGVLGHGRAAEVEPGRAFKELGFDSLTSVELRNKLTAATGFRLTPTAVFSHPTPSALAAHLLAELVLDDGPAEPAAAPAGPVDTVDTVDTVDPIVIVGMSCRYPGAVRSPDELWELVSSGRDAIGGFPADRGWDLDGLYDPDGLRPGTSSTRSGGFLADAADFDAGFFRMSPREALAADPQQRILLEVSWEAFEAAGIVPGSLAGTPTGVFVGASSSDYASLLSEASRSEGFVLTGNTSSVMSGRISYTFGLEGPSLTVDTACSSSLVALHMAAQALRLGECSLALAGGVAVLSEPSMFVEFSKQGGLAADGRCKSFSEDADGTSWAEGAGMLVLERLSDARRHGHRILATLRGSAVNSDGTSNGLTAPNGSSQQRVILAALEGAGLSPSEVDVVEAHGTGTALGDPIEAEALLATYGQDRDHPLWLGSIKSNFGHAQAAGGVAGVIKMIMAMRHGRLPRSLNVGTPSSQVDWSAGSVALLAEPVAWPGGGPRRAGISSFGISGTNAHVIVEEPPERERVPAEPRQVPWLVSAKTEGALAAQIDRLTSFAEANPELTALDIGYSLVTNRSAFGHRAALLPGRDGVREIARGVAGGGPLAVLFTGQGSQRLGMGRELHARFPAFAEAFDAIAAHVDAGVDRPLRDVLWGGEKDLLDQTGWAQPALFAVEVALFRLLESFGVRPGFVAGHSVGEVAAAHVAGVLSPADAVRLVVARGRLMQALPGSGLMVSVQAAEAEVRPLLAGHEATVSIAAVNGPDAVVISGAEDAVSVIAAAFDARGRKTTRLPVSHAFHSPLMAPMLAEFRGVVEGLDLRPPVLPVVSTVTGALAGAELLRSPDYWVRHAADTVRFADAVAALRDAGAAGFLEVGPDGALSAMARQNLPADAVVIPALRRDRGEEASVVAALAGLHVLGARVDWPGFFAGSGAHCVDLPTYAFQRERFWPEAGIGGDTTDSGTDDRFWATVEGSDLGTLAGDLGVAGTALEEVVPALSAWRRKRREKSKMDSLRYRESWLPLEEAPAPVPLGPWLVVVPRALAEDAWAASVVEAMGPAVVRLDVGGTERADLTEQLRASIPDGLAGVVSLLAFAESAAAATTGLLQALGDAGVTAPVWAVTRGAVTTGRADPLRAVSQAGVWGLGRVAALEHPRSWGGLIDLPEVLDERASRRFAAVLWHADTAEDQIAVRASGVFGRRLVPAPATAEATAWSPAGTVLITGGSGALAAHVARDLAAKGAPHLVLASRRGADAPGAQDLRDELTALGARVTVAACDVSDRDAVRELLAGLPGELPLTAVVHTAGVLDDGVLDGLTPDRFEAVFRAKVTSALVLDELTRDLELQVFALFSSIAGSVGSPGQGNYAAANAVLDAIAERRRADGLVATSIAWAAWAGGGMADEARVEERSRRLGGALLEPGPAAAALGRVVTASAATAVIADLRDPMLLTALLGLRPGRLLSELPEARRVLEADEQAPGSAGAQLRERLAELPEADRAGTLLELVRTHAAAVLGHGSAAAVGAGTAFRDLGFDSLTAVEAANRLAGVTGLALTSTVVFDYPTPAELAGHLLRELLGEARRTHTEVRTPPVVDEPIAIVGMGCRFPGNVRSPEDLWQLVDEGCDAMSAFPADRGWDLAALAGEGRGTSVTGHGGFLDDVSEFDAGFFGISPREALAMDPQQRVLLETSWEAVERAGIDPAGLRGTSTGVFVGTNGQDYASLVENSPEDVEGHATTGLAASVVSGRISYTFGFEGPAVTVDTACSSSLVALHWAAQALRSGECSLALAGGVTVMSTATGFAGFSRQGGLAPDGRCKAFSNDADGTGWAEGVGVLVVERLSDAERNGHRVLAVVRGSAVNQDGASNGLTAPNGPAQQRVIRQALAGAGLSASDVDAVEAHGTGTVLGDPIEAQAILATYGQDREIPLWLGGIKSNIGHTQAAAGVAGVIKMVMAIRRGVLPETLHVSEPSSHVDWSAGAVSLLTKQTAWPEVDRPRRAGVSSFGLSGTNAHVILEQAPPSAAEVEDSGRADVVPWLLSAKSEAALSEQITRLREFARLNPGVPAADVGRSLVTGRALFDHRAVVLTGVDGEPAVITGLAAHRSVAVVFSGQGSQRLGMGRELYDHFAAFADAFDTVAAELERGLDRPLREIVWGTDAEALDQTGYAQPALFAIEVALFRLVESLGVRVSRVAGHSIGEIAAAHVAGVLSLADACALVTARARLMQALPAGAGAMVSVRAAEAEVLPLLAGHEAALSIAAVNGPEAVVLAGTEEAVSGVTAQLEDLGRKTKRLAVSHAFHSPLMEPMLAEFAEAIAGLTFGEPRIAVVSGVTGKLAGARELASPGYWVRQVRDAVRFADGVQALVGSGSDTAGSNVIVELGPGGVLAGMALDLVDPAEVTVISALRRDRGEKEALLGALARLHVSGAGVEWTSLFAGAEANISLPTYPFQRERYWPAPAASAAGDAASVGLTSVGHPLLDGFVALADDAGVVFTSRLSTRTHPWLADHVVLGKTLLPGTAFAELAIRAGDEVGCTRIDELTLESPLVFSGQGAVQVRVSVGAPTDTGSRVILIDSRPAGADDASWLRHASGSLSRGVAALPAESAVWPPAGAEPVLVEGCYEDFAGLGFDYGPAFQGLRAMWRRDDEIFAEVSLPDHVLADAGAFGLHPALLDAALHPWLVPAAGRDGTGAVPFSWEGVSLHAAGAASLRVRLVPTGEETMSITITDPAGLPVATVESLVSRAFSGAQLRAADAVAGDALFGVDWTPVAAESAGPKSVALLGEDPFGVARACDVTVSEDFGALEEVPDVVLICLAGGRDRPVDSAHALSTRTLELLQGWLAEERSSRLVFLTRGATSGEDLPASAAWGLVGTAQSEHPGRFGLVDLDPREDLGPAALSTALAMPEEPQLAIRGGEVSAARLARRSPAPGPLGWAPEGTVLITGGTGGLGRLLARHLVTEHDVRRLVLASRSGPASPDAEKFVAELAELGADASVAACDVADLDAVRALVGAIPADHPLTAVVHTAGVLDDGVIGALTPGRMAAVLRPKADAAWNLHEVTRELDLAAFVLYSSVAGVLGSPGQGNYAAANTLLDSLARQRKREGLPAVSLAWGPWAQESGMTAALSGTDLARLDRDGVAALPAEQGLALFDLAIGSGEPLVVAATIDTAALRAQRVVPSMLRGLVPAVRRAAVQTGEPAAQRVAGLRGEERARFVLDLVRTEVAAVLGHSSPATIGATRDFRDLGFDSLTSVELRNQLNAATGLRLPSTLVFDYPSPEAVAGYLSARLPEDGARPPGSALEELGRLEVALKSDDAEHEAVAKRLEEIIARLRRPAASPAGNPQAPKEDIASASLDQLLGIIDEEFG</sequence>
<dbReference type="FunFam" id="3.40.366.10:FF:000002">
    <property type="entry name" value="Probable polyketide synthase 2"/>
    <property type="match status" value="2"/>
</dbReference>
<dbReference type="CDD" id="cd08952">
    <property type="entry name" value="KR_1_SDR_x"/>
    <property type="match status" value="1"/>
</dbReference>
<feature type="domain" description="Carrier" evidence="14">
    <location>
        <begin position="34"/>
        <end position="109"/>
    </location>
</feature>
<dbReference type="InterPro" id="IPR016036">
    <property type="entry name" value="Malonyl_transacylase_ACP-bd"/>
</dbReference>
<dbReference type="Pfam" id="PF00698">
    <property type="entry name" value="Acyl_transf_1"/>
    <property type="match status" value="3"/>
</dbReference>
<dbReference type="Pfam" id="PF16197">
    <property type="entry name" value="KAsynt_C_assoc"/>
    <property type="match status" value="3"/>
</dbReference>
<dbReference type="SMART" id="SM00826">
    <property type="entry name" value="PKS_DH"/>
    <property type="match status" value="2"/>
</dbReference>
<dbReference type="FunFam" id="3.40.50.720:FF:000209">
    <property type="entry name" value="Polyketide synthase Pks12"/>
    <property type="match status" value="1"/>
</dbReference>
<keyword evidence="3" id="KW-0808">Transferase</keyword>
<feature type="domain" description="Ketosynthase family 3 (KS3)" evidence="15">
    <location>
        <begin position="2165"/>
        <end position="2587"/>
    </location>
</feature>
<comment type="function">
    <text evidence="8">Involved in the biosynthesis of antibiotic erythromycin via the biosynthesis of its aglycone precursor, 6-deoxyerythronolide B (6-dEB).</text>
</comment>
<dbReference type="Gene3D" id="1.10.1200.10">
    <property type="entry name" value="ACP-like"/>
    <property type="match status" value="4"/>
</dbReference>
<dbReference type="PROSITE" id="PS50075">
    <property type="entry name" value="CARRIER"/>
    <property type="match status" value="4"/>
</dbReference>
<keyword evidence="1" id="KW-0596">Phosphopantetheine</keyword>
<dbReference type="InterPro" id="IPR057326">
    <property type="entry name" value="KR_dom"/>
</dbReference>
<dbReference type="InterPro" id="IPR013968">
    <property type="entry name" value="PKS_KR"/>
</dbReference>
<dbReference type="GO" id="GO:0031177">
    <property type="term" value="F:phosphopantetheine binding"/>
    <property type="evidence" value="ECO:0007669"/>
    <property type="project" value="InterPro"/>
</dbReference>
<keyword evidence="4" id="KW-0677">Repeat</keyword>
<dbReference type="EC" id="2.3.1.94" evidence="11"/>
<dbReference type="Pfam" id="PF02801">
    <property type="entry name" value="Ketoacyl-synt_C"/>
    <property type="match status" value="3"/>
</dbReference>
<evidence type="ECO:0000256" key="9">
    <source>
        <dbReference type="ARBA" id="ARBA00060622"/>
    </source>
</evidence>
<dbReference type="Pfam" id="PF22953">
    <property type="entry name" value="SpnB_Rossmann"/>
    <property type="match status" value="2"/>
</dbReference>
<evidence type="ECO:0000256" key="3">
    <source>
        <dbReference type="ARBA" id="ARBA00022679"/>
    </source>
</evidence>
<dbReference type="CDD" id="cd00833">
    <property type="entry name" value="PKS"/>
    <property type="match status" value="3"/>
</dbReference>
<dbReference type="Gene3D" id="3.40.366.10">
    <property type="entry name" value="Malonyl-Coenzyme A Acyl Carrier Protein, domain 2"/>
    <property type="match status" value="3"/>
</dbReference>
<dbReference type="InterPro" id="IPR020807">
    <property type="entry name" value="PKS_DH"/>
</dbReference>
<feature type="domain" description="PKS/mFAS DH" evidence="16">
    <location>
        <begin position="4536"/>
        <end position="4810"/>
    </location>
</feature>
<dbReference type="InterPro" id="IPR001227">
    <property type="entry name" value="Ac_transferase_dom_sf"/>
</dbReference>
<keyword evidence="5" id="KW-0511">Multifunctional enzyme</keyword>
<dbReference type="InterPro" id="IPR036736">
    <property type="entry name" value="ACP-like_sf"/>
</dbReference>
<evidence type="ECO:0000256" key="11">
    <source>
        <dbReference type="ARBA" id="ARBA00066981"/>
    </source>
</evidence>
<feature type="region of interest" description="N-terminal hotdog fold" evidence="12">
    <location>
        <begin position="1014"/>
        <end position="1136"/>
    </location>
</feature>
<dbReference type="InterPro" id="IPR011032">
    <property type="entry name" value="GroES-like_sf"/>
</dbReference>
<dbReference type="InterPro" id="IPR050091">
    <property type="entry name" value="PKS_NRPS_Biosynth_Enz"/>
</dbReference>
<dbReference type="GO" id="GO:0004312">
    <property type="term" value="F:fatty acid synthase activity"/>
    <property type="evidence" value="ECO:0007669"/>
    <property type="project" value="TreeGrafter"/>
</dbReference>
<proteinExistence type="predicted"/>
<dbReference type="InterPro" id="IPR006162">
    <property type="entry name" value="Ppantetheine_attach_site"/>
</dbReference>
<dbReference type="InterPro" id="IPR016035">
    <property type="entry name" value="Acyl_Trfase/lysoPLipase"/>
</dbReference>
<dbReference type="SUPFAM" id="SSF55048">
    <property type="entry name" value="Probable ACP-binding domain of malonyl-CoA ACP transacylase"/>
    <property type="match status" value="3"/>
</dbReference>
<dbReference type="Proteomes" id="UP000198582">
    <property type="component" value="Unassembled WGS sequence"/>
</dbReference>
<feature type="domain" description="Carrier" evidence="14">
    <location>
        <begin position="3563"/>
        <end position="3638"/>
    </location>
</feature>
<evidence type="ECO:0000259" key="15">
    <source>
        <dbReference type="PROSITE" id="PS52004"/>
    </source>
</evidence>
<dbReference type="InterPro" id="IPR014043">
    <property type="entry name" value="Acyl_transferase_dom"/>
</dbReference>
<dbReference type="GO" id="GO:0004315">
    <property type="term" value="F:3-oxoacyl-[acyl-carrier-protein] synthase activity"/>
    <property type="evidence" value="ECO:0007669"/>
    <property type="project" value="InterPro"/>
</dbReference>
<reference evidence="17 18" key="1">
    <citation type="submission" date="2016-10" db="EMBL/GenBank/DDBJ databases">
        <authorList>
            <person name="de Groot N.N."/>
        </authorList>
    </citation>
    <scope>NUCLEOTIDE SEQUENCE [LARGE SCALE GENOMIC DNA]</scope>
    <source>
        <strain evidence="17 18">DSM 44993</strain>
    </source>
</reference>
<feature type="active site" description="Proton donor; for dehydratase activity" evidence="12">
    <location>
        <position position="1206"/>
    </location>
</feature>
<dbReference type="InterPro" id="IPR014031">
    <property type="entry name" value="Ketoacyl_synth_C"/>
</dbReference>
<protein>
    <recommendedName>
        <fullName evidence="11">6-deoxyerythronolide-B synthase</fullName>
        <ecNumber evidence="11">2.3.1.94</ecNumber>
    </recommendedName>
</protein>
<dbReference type="Pfam" id="PF08240">
    <property type="entry name" value="ADH_N"/>
    <property type="match status" value="1"/>
</dbReference>
<evidence type="ECO:0000256" key="12">
    <source>
        <dbReference type="PROSITE-ProRule" id="PRU01363"/>
    </source>
</evidence>
<dbReference type="InterPro" id="IPR041618">
    <property type="entry name" value="PKS_DE"/>
</dbReference>
<dbReference type="InterPro" id="IPR014030">
    <property type="entry name" value="Ketoacyl_synth_N"/>
</dbReference>
<dbReference type="InterPro" id="IPR036291">
    <property type="entry name" value="NAD(P)-bd_dom_sf"/>
</dbReference>
<dbReference type="InterPro" id="IPR049900">
    <property type="entry name" value="PKS_mFAS_DH"/>
</dbReference>
<keyword evidence="18" id="KW-1185">Reference proteome</keyword>
<evidence type="ECO:0000256" key="1">
    <source>
        <dbReference type="ARBA" id="ARBA00022450"/>
    </source>
</evidence>
<feature type="active site" description="Proton donor; for dehydratase activity" evidence="12">
    <location>
        <position position="4733"/>
    </location>
</feature>
<comment type="pathway">
    <text evidence="9">Antibiotic biosynthesis; erythromycin biosynthesis.</text>
</comment>
<dbReference type="InterPro" id="IPR002364">
    <property type="entry name" value="Quin_OxRdtase/zeta-crystal_CS"/>
</dbReference>
<dbReference type="Gene3D" id="6.10.140.1830">
    <property type="match status" value="1"/>
</dbReference>
<dbReference type="SMART" id="SM01294">
    <property type="entry name" value="PKS_PP_betabranch"/>
    <property type="match status" value="4"/>
</dbReference>
<evidence type="ECO:0000256" key="8">
    <source>
        <dbReference type="ARBA" id="ARBA00060158"/>
    </source>
</evidence>
<dbReference type="InterPro" id="IPR018201">
    <property type="entry name" value="Ketoacyl_synth_AS"/>
</dbReference>
<dbReference type="InterPro" id="IPR042104">
    <property type="entry name" value="PKS_dehydratase_sf"/>
</dbReference>
<evidence type="ECO:0000259" key="16">
    <source>
        <dbReference type="PROSITE" id="PS52019"/>
    </source>
</evidence>
<dbReference type="GO" id="GO:0047879">
    <property type="term" value="F:erythronolide synthase activity"/>
    <property type="evidence" value="ECO:0007669"/>
    <property type="project" value="UniProtKB-EC"/>
</dbReference>
<dbReference type="GO" id="GO:0008270">
    <property type="term" value="F:zinc ion binding"/>
    <property type="evidence" value="ECO:0007669"/>
    <property type="project" value="InterPro"/>
</dbReference>
<evidence type="ECO:0000256" key="13">
    <source>
        <dbReference type="SAM" id="MobiDB-lite"/>
    </source>
</evidence>
<dbReference type="PROSITE" id="PS00606">
    <property type="entry name" value="KS3_1"/>
    <property type="match status" value="3"/>
</dbReference>
<dbReference type="Pfam" id="PF21089">
    <property type="entry name" value="PKS_DH_N"/>
    <property type="match status" value="2"/>
</dbReference>
<feature type="region of interest" description="Disordered" evidence="13">
    <location>
        <begin position="1"/>
        <end position="24"/>
    </location>
</feature>
<dbReference type="PROSITE" id="PS01162">
    <property type="entry name" value="QOR_ZETA_CRYSTAL"/>
    <property type="match status" value="1"/>
</dbReference>
<feature type="compositionally biased region" description="Polar residues" evidence="13">
    <location>
        <begin position="1"/>
        <end position="10"/>
    </location>
</feature>
<accession>A0A1H8SFW8</accession>
<dbReference type="CDD" id="cd05195">
    <property type="entry name" value="enoyl_red"/>
    <property type="match status" value="1"/>
</dbReference>
<dbReference type="InterPro" id="IPR020806">
    <property type="entry name" value="PKS_PP-bd"/>
</dbReference>
<dbReference type="STRING" id="394193.SAMN04489732_10288"/>
<keyword evidence="6" id="KW-0012">Acyltransferase</keyword>
<dbReference type="InterPro" id="IPR055123">
    <property type="entry name" value="SpnB-like_Rossmann"/>
</dbReference>
<dbReference type="InterPro" id="IPR013154">
    <property type="entry name" value="ADH-like_N"/>
</dbReference>
<dbReference type="SMART" id="SM00829">
    <property type="entry name" value="PKS_ER"/>
    <property type="match status" value="1"/>
</dbReference>
<dbReference type="GO" id="GO:0016491">
    <property type="term" value="F:oxidoreductase activity"/>
    <property type="evidence" value="ECO:0007669"/>
    <property type="project" value="InterPro"/>
</dbReference>
<dbReference type="NCBIfam" id="NF045894">
    <property type="entry name" value="PKS_plus_SDR"/>
    <property type="match status" value="1"/>
</dbReference>
<feature type="active site" description="Proton acceptor; for dehydratase activity" evidence="12">
    <location>
        <position position="1046"/>
    </location>
</feature>
<dbReference type="PROSITE" id="PS52004">
    <property type="entry name" value="KS3_2"/>
    <property type="match status" value="3"/>
</dbReference>
<dbReference type="FunFam" id="3.90.180.10:FF:000032">
    <property type="entry name" value="Probable polyketide synthase pks1"/>
    <property type="match status" value="1"/>
</dbReference>
<evidence type="ECO:0000259" key="14">
    <source>
        <dbReference type="PROSITE" id="PS50075"/>
    </source>
</evidence>
<dbReference type="InterPro" id="IPR049552">
    <property type="entry name" value="PKS_DH_N"/>
</dbReference>
<dbReference type="CDD" id="cd08956">
    <property type="entry name" value="KR_3_FAS_SDR_x"/>
    <property type="match status" value="2"/>
</dbReference>
<evidence type="ECO:0000256" key="4">
    <source>
        <dbReference type="ARBA" id="ARBA00022737"/>
    </source>
</evidence>
<dbReference type="InterPro" id="IPR016039">
    <property type="entry name" value="Thiolase-like"/>
</dbReference>
<feature type="active site" description="Proton acceptor; for dehydratase activity" evidence="12">
    <location>
        <position position="4568"/>
    </location>
</feature>
<dbReference type="Pfam" id="PF00550">
    <property type="entry name" value="PP-binding"/>
    <property type="match status" value="4"/>
</dbReference>
<evidence type="ECO:0000256" key="6">
    <source>
        <dbReference type="ARBA" id="ARBA00023315"/>
    </source>
</evidence>
<dbReference type="SMART" id="SM00823">
    <property type="entry name" value="PKS_PP"/>
    <property type="match status" value="4"/>
</dbReference>
<comment type="subunit">
    <text evidence="10">Homodimer. Erythronolide synthase is composed of EryAI, EryAII and EryAIII multimodular (2 modules) polypeptides each coding for a functional synthase subunit which participates in 2 of the six FAS-like elongation steps required for formation of the polyketide. Module 1, 2, 3, 4, 5, and 6 participating in biosynthesis steps 1, 2, 3, 4, 5, and 6, respectively.</text>
</comment>
<dbReference type="Gene3D" id="3.10.129.110">
    <property type="entry name" value="Polyketide synthase dehydratase"/>
    <property type="match status" value="2"/>
</dbReference>
<dbReference type="FunFam" id="3.40.47.10:FF:000019">
    <property type="entry name" value="Polyketide synthase type I"/>
    <property type="match status" value="3"/>
</dbReference>
<dbReference type="Pfam" id="PF14765">
    <property type="entry name" value="PS-DH"/>
    <property type="match status" value="2"/>
</dbReference>
<comment type="catalytic activity">
    <reaction evidence="7">
        <text>6 (S)-methylmalonyl-CoA + propanoyl-CoA + 6 NADPH + 12 H(+) = 6-deoxyerythronolide B + 6 CO2 + 6 NADP(+) + 7 CoA + H2O</text>
        <dbReference type="Rhea" id="RHEA:23068"/>
        <dbReference type="ChEBI" id="CHEBI:15377"/>
        <dbReference type="ChEBI" id="CHEBI:15378"/>
        <dbReference type="ChEBI" id="CHEBI:16089"/>
        <dbReference type="ChEBI" id="CHEBI:16526"/>
        <dbReference type="ChEBI" id="CHEBI:57287"/>
        <dbReference type="ChEBI" id="CHEBI:57327"/>
        <dbReference type="ChEBI" id="CHEBI:57392"/>
        <dbReference type="ChEBI" id="CHEBI:57783"/>
        <dbReference type="ChEBI" id="CHEBI:58349"/>
        <dbReference type="EC" id="2.3.1.94"/>
    </reaction>
</comment>